<evidence type="ECO:0000256" key="2">
    <source>
        <dbReference type="SAM" id="MobiDB-lite"/>
    </source>
</evidence>
<dbReference type="AlphaFoldDB" id="A0A2D2CWJ9"/>
<dbReference type="STRING" id="595536.GCA_000178815_04418"/>
<organism evidence="4 5">
    <name type="scientific">Methylosinus trichosporium (strain ATCC 35070 / NCIMB 11131 / UNIQEM 75 / OB3b)</name>
    <dbReference type="NCBI Taxonomy" id="595536"/>
    <lineage>
        <taxon>Bacteria</taxon>
        <taxon>Pseudomonadati</taxon>
        <taxon>Pseudomonadota</taxon>
        <taxon>Alphaproteobacteria</taxon>
        <taxon>Hyphomicrobiales</taxon>
        <taxon>Methylocystaceae</taxon>
        <taxon>Methylosinus</taxon>
    </lineage>
</organism>
<evidence type="ECO:0000313" key="4">
    <source>
        <dbReference type="EMBL" id="ATQ67093.1"/>
    </source>
</evidence>
<evidence type="ECO:0000256" key="1">
    <source>
        <dbReference type="ARBA" id="ARBA00009387"/>
    </source>
</evidence>
<feature type="region of interest" description="Disordered" evidence="2">
    <location>
        <begin position="74"/>
        <end position="99"/>
    </location>
</feature>
<reference evidence="5" key="1">
    <citation type="submission" date="2017-10" db="EMBL/GenBank/DDBJ databases">
        <title>Completed PacBio SMRT sequence of Methylosinus trichosporium OB3b reveals presence of a third large plasmid.</title>
        <authorList>
            <person name="Charles T.C."/>
            <person name="Lynch M.D.J."/>
            <person name="Heil J.R."/>
            <person name="Cheng J."/>
        </authorList>
    </citation>
    <scope>NUCLEOTIDE SEQUENCE [LARGE SCALE GENOMIC DNA]</scope>
    <source>
        <strain evidence="5">OB3b</strain>
    </source>
</reference>
<evidence type="ECO:0000313" key="5">
    <source>
        <dbReference type="Proteomes" id="UP000230709"/>
    </source>
</evidence>
<proteinExistence type="inferred from homology"/>
<evidence type="ECO:0000259" key="3">
    <source>
        <dbReference type="Pfam" id="PF01464"/>
    </source>
</evidence>
<dbReference type="EMBL" id="CP023737">
    <property type="protein sequence ID" value="ATQ67093.1"/>
    <property type="molecule type" value="Genomic_DNA"/>
</dbReference>
<dbReference type="Pfam" id="PF01464">
    <property type="entry name" value="SLT"/>
    <property type="match status" value="1"/>
</dbReference>
<dbReference type="InterPro" id="IPR008258">
    <property type="entry name" value="Transglycosylase_SLT_dom_1"/>
</dbReference>
<dbReference type="Gene3D" id="1.10.530.10">
    <property type="match status" value="1"/>
</dbReference>
<dbReference type="KEGG" id="mtw:CQW49_03710"/>
<comment type="similarity">
    <text evidence="1">Belongs to the virb1 family.</text>
</comment>
<sequence>MTYEAIAPAVRGREASAPKQPRFIRVLTARAADGPVLGAGRSVPMLLRALVVAAASTCALAAILLSAPEVAPTGKTAAASRSGRDAARRSASSTPVNIVKDDTPLDADFSASDAVRAWSSTHRAENSGVLQFGPVRVARAIVEHVVDAAKSTGSDPALLMAIADKESSFSPKAKASTSSASGLFQFIDSTWLKAVRMFGWRHGQQEAAEAIEVKGGDLRVAPQRRAAILAMRNDPYLSAALAAEMLKYDGDKIAERIGRPLTAGETYLIHFLGPDDAARFMQKVEEAPHTPAAALLPKPARANKPIFYARKGKKMQPKSVGEVHEAFEAMMGQRASRYKGVDQDLPDGALAFTQ</sequence>
<keyword evidence="5" id="KW-1185">Reference proteome</keyword>
<name>A0A2D2CWJ9_METT3</name>
<dbReference type="Proteomes" id="UP000230709">
    <property type="component" value="Chromosome"/>
</dbReference>
<feature type="domain" description="Transglycosylase SLT" evidence="3">
    <location>
        <begin position="148"/>
        <end position="199"/>
    </location>
</feature>
<dbReference type="SUPFAM" id="SSF53955">
    <property type="entry name" value="Lysozyme-like"/>
    <property type="match status" value="1"/>
</dbReference>
<protein>
    <submittedName>
        <fullName evidence="4">Lytic transglycosylase domain-containing protein</fullName>
    </submittedName>
</protein>
<accession>A0A2D2CWJ9</accession>
<dbReference type="InterPro" id="IPR023346">
    <property type="entry name" value="Lysozyme-like_dom_sf"/>
</dbReference>
<gene>
    <name evidence="4" type="ORF">CQW49_03710</name>
</gene>